<dbReference type="InterPro" id="IPR017938">
    <property type="entry name" value="Riboflavin_synthase-like_b-brl"/>
</dbReference>
<evidence type="ECO:0000259" key="13">
    <source>
        <dbReference type="PROSITE" id="PS51384"/>
    </source>
</evidence>
<feature type="domain" description="FAD-binding FR-type" evidence="13">
    <location>
        <begin position="2"/>
        <end position="104"/>
    </location>
</feature>
<keyword evidence="6 11" id="KW-0274">FAD</keyword>
<protein>
    <submittedName>
        <fullName evidence="14">Dihydroorotate dehydrogenase electron transfer subunit</fullName>
    </submittedName>
</protein>
<keyword evidence="9 12" id="KW-0411">Iron-sulfur</keyword>
<keyword evidence="4 12" id="KW-0001">2Fe-2S</keyword>
<feature type="binding site" evidence="11">
    <location>
        <begin position="72"/>
        <end position="74"/>
    </location>
    <ligand>
        <name>FAD</name>
        <dbReference type="ChEBI" id="CHEBI:57692"/>
    </ligand>
</feature>
<feature type="binding site" evidence="12">
    <location>
        <position position="229"/>
    </location>
    <ligand>
        <name>[2Fe-2S] cluster</name>
        <dbReference type="ChEBI" id="CHEBI:190135"/>
    </ligand>
</feature>
<evidence type="ECO:0000256" key="12">
    <source>
        <dbReference type="PIRSR" id="PIRSR006816-2"/>
    </source>
</evidence>
<dbReference type="SUPFAM" id="SSF52343">
    <property type="entry name" value="Ferredoxin reductase-like, C-terminal NADP-linked domain"/>
    <property type="match status" value="1"/>
</dbReference>
<feature type="binding site" evidence="12">
    <location>
        <position position="244"/>
    </location>
    <ligand>
        <name>[2Fe-2S] cluster</name>
        <dbReference type="ChEBI" id="CHEBI:190135"/>
    </ligand>
</feature>
<evidence type="ECO:0000256" key="5">
    <source>
        <dbReference type="ARBA" id="ARBA00022723"/>
    </source>
</evidence>
<evidence type="ECO:0000256" key="10">
    <source>
        <dbReference type="ARBA" id="ARBA00034078"/>
    </source>
</evidence>
<comment type="cofactor">
    <cofactor evidence="10">
        <name>[2Fe-2S] cluster</name>
        <dbReference type="ChEBI" id="CHEBI:190135"/>
    </cofactor>
</comment>
<keyword evidence="5 12" id="KW-0479">Metal-binding</keyword>
<evidence type="ECO:0000256" key="11">
    <source>
        <dbReference type="PIRSR" id="PIRSR006816-1"/>
    </source>
</evidence>
<feature type="binding site" evidence="11">
    <location>
        <begin position="55"/>
        <end position="58"/>
    </location>
    <ligand>
        <name>FAD</name>
        <dbReference type="ChEBI" id="CHEBI:57692"/>
    </ligand>
</feature>
<dbReference type="AlphaFoldDB" id="A0A2V3PNV9"/>
<comment type="caution">
    <text evidence="14">The sequence shown here is derived from an EMBL/GenBank/DDBJ whole genome shotgun (WGS) entry which is preliminary data.</text>
</comment>
<keyword evidence="2" id="KW-0813">Transport</keyword>
<organism evidence="14 15">
    <name type="scientific">Dysgonomonas alginatilytica</name>
    <dbReference type="NCBI Taxonomy" id="1605892"/>
    <lineage>
        <taxon>Bacteria</taxon>
        <taxon>Pseudomonadati</taxon>
        <taxon>Bacteroidota</taxon>
        <taxon>Bacteroidia</taxon>
        <taxon>Bacteroidales</taxon>
        <taxon>Dysgonomonadaceae</taxon>
        <taxon>Dysgonomonas</taxon>
    </lineage>
</organism>
<keyword evidence="3 11" id="KW-0285">Flavoprotein</keyword>
<evidence type="ECO:0000256" key="6">
    <source>
        <dbReference type="ARBA" id="ARBA00022827"/>
    </source>
</evidence>
<keyword evidence="7" id="KW-0249">Electron transport</keyword>
<dbReference type="GO" id="GO:0016491">
    <property type="term" value="F:oxidoreductase activity"/>
    <property type="evidence" value="ECO:0007669"/>
    <property type="project" value="InterPro"/>
</dbReference>
<comment type="cofactor">
    <cofactor evidence="12">
        <name>[2Fe-2S] cluster</name>
        <dbReference type="ChEBI" id="CHEBI:190135"/>
    </cofactor>
    <text evidence="12">Binds 1 [2Fe-2S] cluster per subunit.</text>
</comment>
<reference evidence="14 15" key="1">
    <citation type="submission" date="2018-03" db="EMBL/GenBank/DDBJ databases">
        <title>Genomic Encyclopedia of Archaeal and Bacterial Type Strains, Phase II (KMG-II): from individual species to whole genera.</title>
        <authorList>
            <person name="Goeker M."/>
        </authorList>
    </citation>
    <scope>NUCLEOTIDE SEQUENCE [LARGE SCALE GENOMIC DNA]</scope>
    <source>
        <strain evidence="14 15">DSM 100214</strain>
    </source>
</reference>
<name>A0A2V3PNV9_9BACT</name>
<dbReference type="PRINTS" id="PR00409">
    <property type="entry name" value="PHDIOXRDTASE"/>
</dbReference>
<evidence type="ECO:0000256" key="9">
    <source>
        <dbReference type="ARBA" id="ARBA00023014"/>
    </source>
</evidence>
<dbReference type="GO" id="GO:0051537">
    <property type="term" value="F:2 iron, 2 sulfur cluster binding"/>
    <property type="evidence" value="ECO:0007669"/>
    <property type="project" value="UniProtKB-KW"/>
</dbReference>
<dbReference type="EMBL" id="QICL01000010">
    <property type="protein sequence ID" value="PXV64360.1"/>
    <property type="molecule type" value="Genomic_DNA"/>
</dbReference>
<dbReference type="PROSITE" id="PS51384">
    <property type="entry name" value="FAD_FR"/>
    <property type="match status" value="1"/>
</dbReference>
<dbReference type="Pfam" id="PF00175">
    <property type="entry name" value="NAD_binding_1"/>
    <property type="match status" value="1"/>
</dbReference>
<gene>
    <name evidence="14" type="ORF">CLV62_1103</name>
</gene>
<keyword evidence="8 12" id="KW-0408">Iron</keyword>
<proteinExistence type="inferred from homology"/>
<dbReference type="GO" id="GO:0046872">
    <property type="term" value="F:metal ion binding"/>
    <property type="evidence" value="ECO:0007669"/>
    <property type="project" value="UniProtKB-KW"/>
</dbReference>
<dbReference type="Gene3D" id="3.40.50.80">
    <property type="entry name" value="Nucleotide-binding domain of ferredoxin-NADP reductase (FNR) module"/>
    <property type="match status" value="1"/>
</dbReference>
<dbReference type="OrthoDB" id="9789468at2"/>
<comment type="cofactor">
    <cofactor evidence="11">
        <name>FAD</name>
        <dbReference type="ChEBI" id="CHEBI:57692"/>
    </cofactor>
    <text evidence="11">Binds 1 FAD per subunit.</text>
</comment>
<feature type="binding site" evidence="12">
    <location>
        <position position="224"/>
    </location>
    <ligand>
        <name>[2Fe-2S] cluster</name>
        <dbReference type="ChEBI" id="CHEBI:190135"/>
    </ligand>
</feature>
<dbReference type="Gene3D" id="2.40.30.10">
    <property type="entry name" value="Translation factors"/>
    <property type="match status" value="1"/>
</dbReference>
<feature type="binding site" evidence="11">
    <location>
        <begin position="79"/>
        <end position="80"/>
    </location>
    <ligand>
        <name>FAD</name>
        <dbReference type="ChEBI" id="CHEBI:57692"/>
    </ligand>
</feature>
<evidence type="ECO:0000313" key="15">
    <source>
        <dbReference type="Proteomes" id="UP000247973"/>
    </source>
</evidence>
<sequence>MKKMLDLIIVDNDQLNQNYILLKLSTTDGTILPDMYPGQFVEVHVADSPTTFLRRPISVNYIDKSKNELWLLIQKIGDGTRRMAEYKKGDIVNLLLPLGNSFTTPEHTDSEVLLIGGGVGTAPMLYLGAELKEKGFKPNFLLGARSSADLLQLDEFAKYGEVYTTTEDGSHGEQGYVTNHSVLEEKNFSHIFTCGPKPMMMAVANYAHKKQINCEVSLENTMACGFGVCLCCIENTKRGNICVCTEGPVFNIKELKWIN</sequence>
<accession>A0A2V3PNV9</accession>
<dbReference type="CDD" id="cd06218">
    <property type="entry name" value="DHOD_e_trans"/>
    <property type="match status" value="1"/>
</dbReference>
<dbReference type="SUPFAM" id="SSF63380">
    <property type="entry name" value="Riboflavin synthase domain-like"/>
    <property type="match status" value="1"/>
</dbReference>
<dbReference type="InterPro" id="IPR017927">
    <property type="entry name" value="FAD-bd_FR_type"/>
</dbReference>
<evidence type="ECO:0000256" key="2">
    <source>
        <dbReference type="ARBA" id="ARBA00022448"/>
    </source>
</evidence>
<dbReference type="PIRSF" id="PIRSF006816">
    <property type="entry name" value="Cyc3_hyd_g"/>
    <property type="match status" value="1"/>
</dbReference>
<evidence type="ECO:0000256" key="8">
    <source>
        <dbReference type="ARBA" id="ARBA00023004"/>
    </source>
</evidence>
<comment type="similarity">
    <text evidence="1">Belongs to the PyrK family.</text>
</comment>
<dbReference type="InterPro" id="IPR039261">
    <property type="entry name" value="FNR_nucleotide-bd"/>
</dbReference>
<evidence type="ECO:0000256" key="1">
    <source>
        <dbReference type="ARBA" id="ARBA00006422"/>
    </source>
</evidence>
<evidence type="ECO:0000256" key="3">
    <source>
        <dbReference type="ARBA" id="ARBA00022630"/>
    </source>
</evidence>
<dbReference type="InterPro" id="IPR050353">
    <property type="entry name" value="PyrK_electron_transfer"/>
</dbReference>
<keyword evidence="15" id="KW-1185">Reference proteome</keyword>
<evidence type="ECO:0000256" key="4">
    <source>
        <dbReference type="ARBA" id="ARBA00022714"/>
    </source>
</evidence>
<dbReference type="InterPro" id="IPR037117">
    <property type="entry name" value="Dihydroorotate_DH_ele_sf"/>
</dbReference>
<evidence type="ECO:0000313" key="14">
    <source>
        <dbReference type="EMBL" id="PXV64360.1"/>
    </source>
</evidence>
<dbReference type="GO" id="GO:0006221">
    <property type="term" value="P:pyrimidine nucleotide biosynthetic process"/>
    <property type="evidence" value="ECO:0007669"/>
    <property type="project" value="InterPro"/>
</dbReference>
<dbReference type="Pfam" id="PF10418">
    <property type="entry name" value="DHODB_Fe-S_bind"/>
    <property type="match status" value="1"/>
</dbReference>
<dbReference type="InterPro" id="IPR019480">
    <property type="entry name" value="Dihydroorotate_DH_Fe-S-bd"/>
</dbReference>
<dbReference type="RefSeq" id="WP_110310487.1">
    <property type="nucleotide sequence ID" value="NZ_QICL01000010.1"/>
</dbReference>
<dbReference type="Proteomes" id="UP000247973">
    <property type="component" value="Unassembled WGS sequence"/>
</dbReference>
<dbReference type="InterPro" id="IPR012165">
    <property type="entry name" value="Cyt_c3_hydrogenase_gsu"/>
</dbReference>
<dbReference type="PANTHER" id="PTHR43513">
    <property type="entry name" value="DIHYDROOROTATE DEHYDROGENASE B (NAD(+)), ELECTRON TRANSFER SUBUNIT"/>
    <property type="match status" value="1"/>
</dbReference>
<dbReference type="GO" id="GO:0050660">
    <property type="term" value="F:flavin adenine dinucleotide binding"/>
    <property type="evidence" value="ECO:0007669"/>
    <property type="project" value="InterPro"/>
</dbReference>
<evidence type="ECO:0000256" key="7">
    <source>
        <dbReference type="ARBA" id="ARBA00022982"/>
    </source>
</evidence>
<dbReference type="Gene3D" id="2.10.240.10">
    <property type="entry name" value="Dihydroorotate dehydrogenase, electron transfer subunit"/>
    <property type="match status" value="1"/>
</dbReference>
<feature type="binding site" evidence="12">
    <location>
        <position position="232"/>
    </location>
    <ligand>
        <name>[2Fe-2S] cluster</name>
        <dbReference type="ChEBI" id="CHEBI:190135"/>
    </ligand>
</feature>
<dbReference type="InterPro" id="IPR001433">
    <property type="entry name" value="OxRdtase_FAD/NAD-bd"/>
</dbReference>
<dbReference type="PANTHER" id="PTHR43513:SF3">
    <property type="entry name" value="DIHYDROOROTATE DEHYDROGENASE B (NAD(+)), ELECTRON TRANSFER SUBUNIT-RELATED"/>
    <property type="match status" value="1"/>
</dbReference>